<dbReference type="Gene3D" id="1.10.260.40">
    <property type="entry name" value="lambda repressor-like DNA-binding domains"/>
    <property type="match status" value="1"/>
</dbReference>
<evidence type="ECO:0000313" key="2">
    <source>
        <dbReference type="EMBL" id="RCG26486.1"/>
    </source>
</evidence>
<accession>A0A367F7Z5</accession>
<reference evidence="2 3" key="1">
    <citation type="submission" date="2018-06" db="EMBL/GenBank/DDBJ databases">
        <title>Sphaerisporangium craniellae sp. nov., isolated from a marine sponge in the South China Sea.</title>
        <authorList>
            <person name="Li L."/>
        </authorList>
    </citation>
    <scope>NUCLEOTIDE SEQUENCE [LARGE SCALE GENOMIC DNA]</scope>
    <source>
        <strain evidence="2 3">CCTCC AA 208026</strain>
    </source>
</reference>
<dbReference type="GO" id="GO:0003677">
    <property type="term" value="F:DNA binding"/>
    <property type="evidence" value="ECO:0007669"/>
    <property type="project" value="InterPro"/>
</dbReference>
<gene>
    <name evidence="2" type="ORF">DQ384_29010</name>
</gene>
<comment type="caution">
    <text evidence="2">The sequence shown here is derived from an EMBL/GenBank/DDBJ whole genome shotgun (WGS) entry which is preliminary data.</text>
</comment>
<evidence type="ECO:0000259" key="1">
    <source>
        <dbReference type="PROSITE" id="PS50943"/>
    </source>
</evidence>
<dbReference type="InterPro" id="IPR010982">
    <property type="entry name" value="Lambda_DNA-bd_dom_sf"/>
</dbReference>
<sequence length="273" mass="30670">MPPIKDTDPSESPRTFFAAELRRYREAARLSQRALASRMGFSESLVAMVETLRRPPTDDFARACDKALGLDGTMVRLYIAMTWDKASEHLRPWLEEEEDAEALRSWEPTLIPGLLQAEAYARALIATAPGITPEEVEDRLTSRMRRQSLLHRDRPPTVTFLMDEAVIRRRIGSAAVMREQLRLLLEIAQHPNVTIQIVPYDAGEHCGLAGGFIIAERNGTAYAAYTDAQPNGRTIQNRQILAELTATYDAVRAEVLPFKQSLRLIQEVVNQSG</sequence>
<dbReference type="CDD" id="cd00093">
    <property type="entry name" value="HTH_XRE"/>
    <property type="match status" value="1"/>
</dbReference>
<dbReference type="InterPro" id="IPR043917">
    <property type="entry name" value="DUF5753"/>
</dbReference>
<keyword evidence="3" id="KW-1185">Reference proteome</keyword>
<dbReference type="SMART" id="SM00530">
    <property type="entry name" value="HTH_XRE"/>
    <property type="match status" value="1"/>
</dbReference>
<evidence type="ECO:0000313" key="3">
    <source>
        <dbReference type="Proteomes" id="UP000253094"/>
    </source>
</evidence>
<dbReference type="InterPro" id="IPR001387">
    <property type="entry name" value="Cro/C1-type_HTH"/>
</dbReference>
<name>A0A367F7Z5_9ACTN</name>
<dbReference type="AlphaFoldDB" id="A0A367F7Z5"/>
<dbReference type="PROSITE" id="PS50943">
    <property type="entry name" value="HTH_CROC1"/>
    <property type="match status" value="1"/>
</dbReference>
<feature type="domain" description="HTH cro/C1-type" evidence="1">
    <location>
        <begin position="21"/>
        <end position="75"/>
    </location>
</feature>
<protein>
    <submittedName>
        <fullName evidence="2">XRE family transcriptional regulator</fullName>
    </submittedName>
</protein>
<dbReference type="Proteomes" id="UP000253094">
    <property type="component" value="Unassembled WGS sequence"/>
</dbReference>
<dbReference type="Pfam" id="PF13560">
    <property type="entry name" value="HTH_31"/>
    <property type="match status" value="1"/>
</dbReference>
<organism evidence="2 3">
    <name type="scientific">Sphaerisporangium album</name>
    <dbReference type="NCBI Taxonomy" id="509200"/>
    <lineage>
        <taxon>Bacteria</taxon>
        <taxon>Bacillati</taxon>
        <taxon>Actinomycetota</taxon>
        <taxon>Actinomycetes</taxon>
        <taxon>Streptosporangiales</taxon>
        <taxon>Streptosporangiaceae</taxon>
        <taxon>Sphaerisporangium</taxon>
    </lineage>
</organism>
<dbReference type="EMBL" id="QOIL01000019">
    <property type="protein sequence ID" value="RCG26486.1"/>
    <property type="molecule type" value="Genomic_DNA"/>
</dbReference>
<proteinExistence type="predicted"/>
<dbReference type="OrthoDB" id="3466567at2"/>
<dbReference type="RefSeq" id="WP_114032059.1">
    <property type="nucleotide sequence ID" value="NZ_QOIL01000019.1"/>
</dbReference>
<dbReference type="SUPFAM" id="SSF47413">
    <property type="entry name" value="lambda repressor-like DNA-binding domains"/>
    <property type="match status" value="1"/>
</dbReference>
<dbReference type="Pfam" id="PF19054">
    <property type="entry name" value="DUF5753"/>
    <property type="match status" value="1"/>
</dbReference>